<feature type="chain" id="PRO_5039137072" description="UDP-N-acetylglucosamine 2-epimerase (non-hydrolyzing)" evidence="5">
    <location>
        <begin position="18"/>
        <end position="202"/>
    </location>
</feature>
<name>A0A3P1V8D2_9ACTO</name>
<dbReference type="Gene3D" id="3.40.50.2000">
    <property type="entry name" value="Glycogen Phosphorylase B"/>
    <property type="match status" value="1"/>
</dbReference>
<protein>
    <recommendedName>
        <fullName evidence="3">UDP-N-acetylglucosamine 2-epimerase (non-hydrolyzing)</fullName>
        <ecNumber evidence="3">5.1.3.14</ecNumber>
    </recommendedName>
</protein>
<feature type="signal peptide" evidence="5">
    <location>
        <begin position="1"/>
        <end position="17"/>
    </location>
</feature>
<comment type="caution">
    <text evidence="7">The sequence shown here is derived from an EMBL/GenBank/DDBJ whole genome shotgun (WGS) entry which is preliminary data.</text>
</comment>
<organism evidence="7 8">
    <name type="scientific">Actinomyces bowdenii</name>
    <dbReference type="NCBI Taxonomy" id="131109"/>
    <lineage>
        <taxon>Bacteria</taxon>
        <taxon>Bacillati</taxon>
        <taxon>Actinomycetota</taxon>
        <taxon>Actinomycetes</taxon>
        <taxon>Actinomycetales</taxon>
        <taxon>Actinomycetaceae</taxon>
        <taxon>Actinomyces</taxon>
    </lineage>
</organism>
<dbReference type="SUPFAM" id="SSF53756">
    <property type="entry name" value="UDP-Glycosyltransferase/glycogen phosphorylase"/>
    <property type="match status" value="1"/>
</dbReference>
<sequence length="202" mass="21307">MSICVMAVYATTAQASALMPLITALSAHPGSRTTTVSTGEHRPAGDRARAAAHGALRAARDTALAPLERPHALRADHDLGLTGVGHDRNALTAEVFSRFGGLLRSRRPDAVLVEGLTTSICAVALTAFNHGIPVLHLEAEPGERSCSPYPGEADRRLLERVSTVHLVTSVEARGRLIRRGVPQGRIMSAIIPRSSPAHCPAA</sequence>
<dbReference type="Proteomes" id="UP000271272">
    <property type="component" value="Unassembled WGS sequence"/>
</dbReference>
<evidence type="ECO:0000256" key="5">
    <source>
        <dbReference type="SAM" id="SignalP"/>
    </source>
</evidence>
<gene>
    <name evidence="7" type="ORF">EII10_05540</name>
</gene>
<dbReference type="AlphaFoldDB" id="A0A3P1V8D2"/>
<evidence type="ECO:0000313" key="7">
    <source>
        <dbReference type="EMBL" id="RRD29760.1"/>
    </source>
</evidence>
<evidence type="ECO:0000313" key="8">
    <source>
        <dbReference type="Proteomes" id="UP000271272"/>
    </source>
</evidence>
<keyword evidence="1 4" id="KW-0413">Isomerase</keyword>
<evidence type="ECO:0000256" key="2">
    <source>
        <dbReference type="ARBA" id="ARBA00038209"/>
    </source>
</evidence>
<dbReference type="PANTHER" id="PTHR43174">
    <property type="entry name" value="UDP-N-ACETYLGLUCOSAMINE 2-EPIMERASE"/>
    <property type="match status" value="1"/>
</dbReference>
<feature type="domain" description="UDP-N-acetylglucosamine 2-epimerase" evidence="6">
    <location>
        <begin position="25"/>
        <end position="187"/>
    </location>
</feature>
<evidence type="ECO:0000256" key="3">
    <source>
        <dbReference type="ARBA" id="ARBA00038858"/>
    </source>
</evidence>
<dbReference type="EMBL" id="RQZC01000005">
    <property type="protein sequence ID" value="RRD29760.1"/>
    <property type="molecule type" value="Genomic_DNA"/>
</dbReference>
<comment type="similarity">
    <text evidence="2 4">Belongs to the UDP-N-acetylglucosamine 2-epimerase family.</text>
</comment>
<dbReference type="RefSeq" id="WP_124933494.1">
    <property type="nucleotide sequence ID" value="NZ_RQZC01000005.1"/>
</dbReference>
<keyword evidence="5" id="KW-0732">Signal</keyword>
<dbReference type="InterPro" id="IPR029767">
    <property type="entry name" value="WecB-like"/>
</dbReference>
<dbReference type="PANTHER" id="PTHR43174:SF2">
    <property type="entry name" value="UDP-N-ACETYLGLUCOSAMINE 2-EPIMERASE"/>
    <property type="match status" value="1"/>
</dbReference>
<keyword evidence="8" id="KW-1185">Reference proteome</keyword>
<dbReference type="InterPro" id="IPR003331">
    <property type="entry name" value="UDP_GlcNAc_Epimerase_2_dom"/>
</dbReference>
<reference evidence="7 8" key="1">
    <citation type="submission" date="2018-11" db="EMBL/GenBank/DDBJ databases">
        <title>Genomes From Bacteria Associated with the Canine Oral Cavity: a Test Case for Automated Genome-Based Taxonomic Assignment.</title>
        <authorList>
            <person name="Coil D.A."/>
            <person name="Jospin G."/>
            <person name="Darling A.E."/>
            <person name="Wallis C."/>
            <person name="Davis I.J."/>
            <person name="Harris S."/>
            <person name="Eisen J.A."/>
            <person name="Holcombe L.J."/>
            <person name="O'Flynn C."/>
        </authorList>
    </citation>
    <scope>NUCLEOTIDE SEQUENCE [LARGE SCALE GENOMIC DNA]</scope>
    <source>
        <strain evidence="7 8">OH5050</strain>
    </source>
</reference>
<accession>A0A3P1V8D2</accession>
<dbReference type="EC" id="5.1.3.14" evidence="3"/>
<proteinExistence type="inferred from homology"/>
<dbReference type="GO" id="GO:0008761">
    <property type="term" value="F:UDP-N-acetylglucosamine 2-epimerase activity"/>
    <property type="evidence" value="ECO:0007669"/>
    <property type="project" value="UniProtKB-EC"/>
</dbReference>
<evidence type="ECO:0000256" key="4">
    <source>
        <dbReference type="RuleBase" id="RU003513"/>
    </source>
</evidence>
<evidence type="ECO:0000259" key="6">
    <source>
        <dbReference type="Pfam" id="PF02350"/>
    </source>
</evidence>
<dbReference type="Pfam" id="PF02350">
    <property type="entry name" value="Epimerase_2"/>
    <property type="match status" value="1"/>
</dbReference>
<evidence type="ECO:0000256" key="1">
    <source>
        <dbReference type="ARBA" id="ARBA00023235"/>
    </source>
</evidence>